<keyword evidence="1" id="KW-1133">Transmembrane helix</keyword>
<evidence type="ECO:0000313" key="3">
    <source>
        <dbReference type="Proteomes" id="UP001176941"/>
    </source>
</evidence>
<keyword evidence="1" id="KW-0472">Membrane</keyword>
<sequence length="115" mass="13762">MIGQQKNNKTLHHQNYHLIEKPVIIFEIQMHFRIILEYFEEYKCPGIAFSLQTSRYVSNEQPCLKTNGLYDDLLLLSKFFSLFSVSHSGLLFYLVYVFQFLHLSLMFFLRTLNQM</sequence>
<keyword evidence="1" id="KW-0812">Transmembrane</keyword>
<evidence type="ECO:0000256" key="1">
    <source>
        <dbReference type="SAM" id="Phobius"/>
    </source>
</evidence>
<proteinExistence type="predicted"/>
<dbReference type="EMBL" id="OX459937">
    <property type="protein sequence ID" value="CAI9151088.1"/>
    <property type="molecule type" value="Genomic_DNA"/>
</dbReference>
<dbReference type="Proteomes" id="UP001176941">
    <property type="component" value="Chromosome 1"/>
</dbReference>
<evidence type="ECO:0000313" key="2">
    <source>
        <dbReference type="EMBL" id="CAI9151088.1"/>
    </source>
</evidence>
<protein>
    <submittedName>
        <fullName evidence="2">Uncharacterized protein</fullName>
    </submittedName>
</protein>
<reference evidence="2" key="1">
    <citation type="submission" date="2023-04" db="EMBL/GenBank/DDBJ databases">
        <authorList>
            <consortium name="ELIXIR-Norway"/>
        </authorList>
    </citation>
    <scope>NUCLEOTIDE SEQUENCE [LARGE SCALE GENOMIC DNA]</scope>
</reference>
<feature type="transmembrane region" description="Helical" evidence="1">
    <location>
        <begin position="90"/>
        <end position="109"/>
    </location>
</feature>
<keyword evidence="3" id="KW-1185">Reference proteome</keyword>
<organism evidence="2 3">
    <name type="scientific">Rangifer tarandus platyrhynchus</name>
    <name type="common">Svalbard reindeer</name>
    <dbReference type="NCBI Taxonomy" id="3082113"/>
    <lineage>
        <taxon>Eukaryota</taxon>
        <taxon>Metazoa</taxon>
        <taxon>Chordata</taxon>
        <taxon>Craniata</taxon>
        <taxon>Vertebrata</taxon>
        <taxon>Euteleostomi</taxon>
        <taxon>Mammalia</taxon>
        <taxon>Eutheria</taxon>
        <taxon>Laurasiatheria</taxon>
        <taxon>Artiodactyla</taxon>
        <taxon>Ruminantia</taxon>
        <taxon>Pecora</taxon>
        <taxon>Cervidae</taxon>
        <taxon>Odocoileinae</taxon>
        <taxon>Rangifer</taxon>
    </lineage>
</organism>
<accession>A0ABN8XNU5</accession>
<name>A0ABN8XNU5_RANTA</name>
<gene>
    <name evidence="2" type="ORF">MRATA1EN1_LOCUS50</name>
</gene>